<dbReference type="InterPro" id="IPR014140">
    <property type="entry name" value="DNA_helicase_suAddB"/>
</dbReference>
<protein>
    <submittedName>
        <fullName evidence="15">Helicase-exonuclease AddAB subunit AddB</fullName>
    </submittedName>
</protein>
<evidence type="ECO:0000256" key="2">
    <source>
        <dbReference type="ARBA" id="ARBA00022722"/>
    </source>
</evidence>
<keyword evidence="12" id="KW-0238">DNA-binding</keyword>
<evidence type="ECO:0000313" key="16">
    <source>
        <dbReference type="Proteomes" id="UP000543804"/>
    </source>
</evidence>
<keyword evidence="7 15" id="KW-0347">Helicase</keyword>
<evidence type="ECO:0000256" key="10">
    <source>
        <dbReference type="ARBA" id="ARBA00023004"/>
    </source>
</evidence>
<name>A0A848B770_9FIRM</name>
<evidence type="ECO:0000256" key="8">
    <source>
        <dbReference type="ARBA" id="ARBA00022839"/>
    </source>
</evidence>
<comment type="caution">
    <text evidence="15">The sequence shown here is derived from an EMBL/GenBank/DDBJ whole genome shotgun (WGS) entry which is preliminary data.</text>
</comment>
<dbReference type="GO" id="GO:0000724">
    <property type="term" value="P:double-strand break repair via homologous recombination"/>
    <property type="evidence" value="ECO:0007669"/>
    <property type="project" value="InterPro"/>
</dbReference>
<evidence type="ECO:0000256" key="13">
    <source>
        <dbReference type="ARBA" id="ARBA00023204"/>
    </source>
</evidence>
<keyword evidence="1" id="KW-0004">4Fe-4S</keyword>
<dbReference type="GO" id="GO:0004386">
    <property type="term" value="F:helicase activity"/>
    <property type="evidence" value="ECO:0007669"/>
    <property type="project" value="UniProtKB-KW"/>
</dbReference>
<dbReference type="PANTHER" id="PTHR30591">
    <property type="entry name" value="RECBCD ENZYME SUBUNIT RECC"/>
    <property type="match status" value="1"/>
</dbReference>
<dbReference type="GO" id="GO:0004527">
    <property type="term" value="F:exonuclease activity"/>
    <property type="evidence" value="ECO:0007669"/>
    <property type="project" value="UniProtKB-KW"/>
</dbReference>
<keyword evidence="10" id="KW-0408">Iron</keyword>
<dbReference type="RefSeq" id="WP_170077090.1">
    <property type="nucleotide sequence ID" value="NZ_JABAFA010000003.1"/>
</dbReference>
<dbReference type="Proteomes" id="UP000543804">
    <property type="component" value="Unassembled WGS sequence"/>
</dbReference>
<keyword evidence="2" id="KW-0540">Nuclease</keyword>
<evidence type="ECO:0000256" key="5">
    <source>
        <dbReference type="ARBA" id="ARBA00022763"/>
    </source>
</evidence>
<keyword evidence="9" id="KW-0067">ATP-binding</keyword>
<evidence type="ECO:0000313" key="15">
    <source>
        <dbReference type="EMBL" id="NMD98342.1"/>
    </source>
</evidence>
<dbReference type="Pfam" id="PF21445">
    <property type="entry name" value="ADDB_N"/>
    <property type="match status" value="1"/>
</dbReference>
<dbReference type="EMBL" id="JABAFA010000003">
    <property type="protein sequence ID" value="NMD98342.1"/>
    <property type="molecule type" value="Genomic_DNA"/>
</dbReference>
<keyword evidence="11" id="KW-0411">Iron-sulfur</keyword>
<dbReference type="PANTHER" id="PTHR30591:SF1">
    <property type="entry name" value="RECBCD ENZYME SUBUNIT RECC"/>
    <property type="match status" value="1"/>
</dbReference>
<organism evidence="15 16">
    <name type="scientific">Selenomonas bovis</name>
    <dbReference type="NCBI Taxonomy" id="416586"/>
    <lineage>
        <taxon>Bacteria</taxon>
        <taxon>Bacillati</taxon>
        <taxon>Bacillota</taxon>
        <taxon>Negativicutes</taxon>
        <taxon>Selenomonadales</taxon>
        <taxon>Selenomonadaceae</taxon>
        <taxon>Selenomonas</taxon>
    </lineage>
</organism>
<dbReference type="Gene3D" id="3.90.320.10">
    <property type="match status" value="1"/>
</dbReference>
<sequence length="1173" mass="132054">MTGKLKFIAGRAGSGKTEYCLSAIADRLQEAPLGPACILLLPEHMTYQMERQLAQRAGEGRGFLRAYVFGFRRFARQVLLDAGGLLRPRITEVGRRLILRRILKDHGDTLSFFRRAAAQRGFSASLSDAIKELKSYGLTPEALEETAGTFGTKQEGLAGKLRDLAFLERSFQQAMQGRYDDAEDMMRLLIEKLPRSTFLCGAEIWVDGFIFFNPQERQVLTGLLQIGCTVHVTLPLAPDLKSRENLSETGLFHRSWRTMLQLRDEAKACGAEVTVSFRQAPADGGRFERPALAAIERRLFESPVLPAAVAPEGVILVEAANRRIEVEAVAADILRLARDHGYRFRDIGILVREEDAYDRLLKLVLEDRHIPFFIDGTRETVHHPLAELVRSAFEAVRGWRYEPVFRCLRTGFFPLTNEQVDRLENYVLEFGIRGAKRWSMAEPWHWYRRRSLDNAEEDLLPREQQALAEIDAFRRQAALPLLHFAAALQAGSTVRDYTVAIYALLEELAVPERLEQLTEQNEQEERLAAAAEHRQIWADLLELLDQLVEADTGGKSSRRDYEAILGEGLDALEMSIIPPGLDYVTVASFDQNSLMNVQAIYIVGANEGVMPRRSREKGLFTDADRQHLTEAGLEIASGGLDGTLSEKFLLYRGFTEAREHLWISYALADAAGSGLAPSTYVGRLRRLLPDADFLSLPLESLELEETDDSGLSRYAELRLADGRKSVTGLAAALRGVRERGILSPYWRDVYNWAREQPELAAPLSLALAGLFAAPSEENVPATMALALFARKHRLRGSVTRFEEFAACPFRHFAHYGLRLEERREQGLHAFDFGTLLHSCLRSCGEQLKAAGRSWRDLSAEEGKSMVQSTLSALAPRLQNELLLSTKGYEHLLSRIGLTAQRSLLRLISMDQASKFHPVAFERAFGRGTGAMPPLTYELPRGVQLEISGQIDRIDFDEDGRYFLIVDYKTGEMGINLLEVYYGLKLQLLTYLLVARNLMQRSGDGERLPAGMLYCFLKYKWWETDQKATPEQIRQHFDKELKMPGWVLADPEVIRAIDGTGRFLRVRLGKNGDIYKSDRPKVKTQEEFSVLLSYVGIMLEKIGEQILAGSVAPHPYLLGDKTPCTYCPYGSLCGFDPQLSGCSYRRLNALGDEDIIDTMEWMEEQGQKGVHEDA</sequence>
<dbReference type="AlphaFoldDB" id="A0A848B770"/>
<evidence type="ECO:0000256" key="11">
    <source>
        <dbReference type="ARBA" id="ARBA00023014"/>
    </source>
</evidence>
<dbReference type="InterPro" id="IPR049035">
    <property type="entry name" value="ADDB_N"/>
</dbReference>
<dbReference type="PROSITE" id="PS51217">
    <property type="entry name" value="UVRD_HELICASE_CTER"/>
    <property type="match status" value="1"/>
</dbReference>
<evidence type="ECO:0000256" key="7">
    <source>
        <dbReference type="ARBA" id="ARBA00022806"/>
    </source>
</evidence>
<evidence type="ECO:0000256" key="1">
    <source>
        <dbReference type="ARBA" id="ARBA00022485"/>
    </source>
</evidence>
<dbReference type="InterPro" id="IPR027417">
    <property type="entry name" value="P-loop_NTPase"/>
</dbReference>
<keyword evidence="3" id="KW-0479">Metal-binding</keyword>
<evidence type="ECO:0000256" key="4">
    <source>
        <dbReference type="ARBA" id="ARBA00022741"/>
    </source>
</evidence>
<dbReference type="SUPFAM" id="SSF52540">
    <property type="entry name" value="P-loop containing nucleoside triphosphate hydrolases"/>
    <property type="match status" value="1"/>
</dbReference>
<dbReference type="GO" id="GO:0046872">
    <property type="term" value="F:metal ion binding"/>
    <property type="evidence" value="ECO:0007669"/>
    <property type="project" value="UniProtKB-KW"/>
</dbReference>
<accession>A0A848B770</accession>
<proteinExistence type="predicted"/>
<dbReference type="Pfam" id="PF12705">
    <property type="entry name" value="PDDEXK_1"/>
    <property type="match status" value="1"/>
</dbReference>
<dbReference type="NCBIfam" id="TIGR02773">
    <property type="entry name" value="addB_Gpos"/>
    <property type="match status" value="1"/>
</dbReference>
<gene>
    <name evidence="15" type="primary">addB</name>
    <name evidence="15" type="ORF">HF878_02425</name>
</gene>
<keyword evidence="13" id="KW-0234">DNA repair</keyword>
<dbReference type="GO" id="GO:0005524">
    <property type="term" value="F:ATP binding"/>
    <property type="evidence" value="ECO:0007669"/>
    <property type="project" value="UniProtKB-KW"/>
</dbReference>
<keyword evidence="4" id="KW-0547">Nucleotide-binding</keyword>
<reference evidence="15 16" key="1">
    <citation type="submission" date="2020-04" db="EMBL/GenBank/DDBJ databases">
        <authorList>
            <person name="Hitch T.C.A."/>
            <person name="Wylensek D."/>
            <person name="Clavel T."/>
        </authorList>
    </citation>
    <scope>NUCLEOTIDE SEQUENCE [LARGE SCALE GENOMIC DNA]</scope>
    <source>
        <strain evidence="15 16">PG-130-P53-12</strain>
    </source>
</reference>
<dbReference type="GO" id="GO:0051539">
    <property type="term" value="F:4 iron, 4 sulfur cluster binding"/>
    <property type="evidence" value="ECO:0007669"/>
    <property type="project" value="UniProtKB-KW"/>
</dbReference>
<evidence type="ECO:0000256" key="9">
    <source>
        <dbReference type="ARBA" id="ARBA00022840"/>
    </source>
</evidence>
<dbReference type="InterPro" id="IPR038726">
    <property type="entry name" value="PDDEXK_AddAB-type"/>
</dbReference>
<evidence type="ECO:0000256" key="6">
    <source>
        <dbReference type="ARBA" id="ARBA00022801"/>
    </source>
</evidence>
<keyword evidence="5" id="KW-0227">DNA damage</keyword>
<keyword evidence="8 15" id="KW-0269">Exonuclease</keyword>
<feature type="domain" description="UvrD-like helicase C-terminal" evidence="14">
    <location>
        <begin position="283"/>
        <end position="582"/>
    </location>
</feature>
<dbReference type="InterPro" id="IPR011604">
    <property type="entry name" value="PDDEXK-like_dom_sf"/>
</dbReference>
<dbReference type="InterPro" id="IPR014017">
    <property type="entry name" value="DNA_helicase_UvrD-like_C"/>
</dbReference>
<keyword evidence="6" id="KW-0378">Hydrolase</keyword>
<keyword evidence="16" id="KW-1185">Reference proteome</keyword>
<evidence type="ECO:0000259" key="14">
    <source>
        <dbReference type="PROSITE" id="PS51217"/>
    </source>
</evidence>
<evidence type="ECO:0000256" key="3">
    <source>
        <dbReference type="ARBA" id="ARBA00022723"/>
    </source>
</evidence>
<dbReference type="Gene3D" id="3.40.50.300">
    <property type="entry name" value="P-loop containing nucleotide triphosphate hydrolases"/>
    <property type="match status" value="4"/>
</dbReference>
<dbReference type="GO" id="GO:0003677">
    <property type="term" value="F:DNA binding"/>
    <property type="evidence" value="ECO:0007669"/>
    <property type="project" value="UniProtKB-KW"/>
</dbReference>
<evidence type="ECO:0000256" key="12">
    <source>
        <dbReference type="ARBA" id="ARBA00023125"/>
    </source>
</evidence>